<proteinExistence type="predicted"/>
<reference evidence="2 3" key="1">
    <citation type="journal article" date="2018" name="Biotechnol. Biofuels">
        <title>Integrative visual omics of the white-rot fungus Polyporus brumalis exposes the biotechnological potential of its oxidative enzymes for delignifying raw plant biomass.</title>
        <authorList>
            <person name="Miyauchi S."/>
            <person name="Rancon A."/>
            <person name="Drula E."/>
            <person name="Hage H."/>
            <person name="Chaduli D."/>
            <person name="Favel A."/>
            <person name="Grisel S."/>
            <person name="Henrissat B."/>
            <person name="Herpoel-Gimbert I."/>
            <person name="Ruiz-Duenas F.J."/>
            <person name="Chevret D."/>
            <person name="Hainaut M."/>
            <person name="Lin J."/>
            <person name="Wang M."/>
            <person name="Pangilinan J."/>
            <person name="Lipzen A."/>
            <person name="Lesage-Meessen L."/>
            <person name="Navarro D."/>
            <person name="Riley R."/>
            <person name="Grigoriev I.V."/>
            <person name="Zhou S."/>
            <person name="Raouche S."/>
            <person name="Rosso M.N."/>
        </authorList>
    </citation>
    <scope>NUCLEOTIDE SEQUENCE [LARGE SCALE GENOMIC DNA]</scope>
    <source>
        <strain evidence="2 3">BRFM 1820</strain>
    </source>
</reference>
<feature type="region of interest" description="Disordered" evidence="1">
    <location>
        <begin position="62"/>
        <end position="88"/>
    </location>
</feature>
<name>A0A371D7F2_9APHY</name>
<evidence type="ECO:0000313" key="3">
    <source>
        <dbReference type="Proteomes" id="UP000256964"/>
    </source>
</evidence>
<sequence length="179" mass="19241">MVHRGGGGVPSLPLASRNQQHPSHIRLARAVQAPSHLSRLSGDSVQLPSSFASRAATRDPLLTGVLRSSRRPGNPNSARQREDHAPFSRLSCPPPACRAAGIETLPCHACHPRGPSAHPARHPRVRAPLIGTLASNARLVTSLRARSTSDDQSSRLAMHAQQRMAVVYPATRRQRPGRG</sequence>
<protein>
    <submittedName>
        <fullName evidence="2">Uncharacterized protein</fullName>
    </submittedName>
</protein>
<organism evidence="2 3">
    <name type="scientific">Lentinus brumalis</name>
    <dbReference type="NCBI Taxonomy" id="2498619"/>
    <lineage>
        <taxon>Eukaryota</taxon>
        <taxon>Fungi</taxon>
        <taxon>Dikarya</taxon>
        <taxon>Basidiomycota</taxon>
        <taxon>Agaricomycotina</taxon>
        <taxon>Agaricomycetes</taxon>
        <taxon>Polyporales</taxon>
        <taxon>Polyporaceae</taxon>
        <taxon>Lentinus</taxon>
    </lineage>
</organism>
<keyword evidence="3" id="KW-1185">Reference proteome</keyword>
<gene>
    <name evidence="2" type="ORF">OH76DRAFT_656297</name>
</gene>
<dbReference type="AlphaFoldDB" id="A0A371D7F2"/>
<dbReference type="EMBL" id="KZ857411">
    <property type="protein sequence ID" value="RDX48471.1"/>
    <property type="molecule type" value="Genomic_DNA"/>
</dbReference>
<dbReference type="Proteomes" id="UP000256964">
    <property type="component" value="Unassembled WGS sequence"/>
</dbReference>
<feature type="region of interest" description="Disordered" evidence="1">
    <location>
        <begin position="1"/>
        <end position="22"/>
    </location>
</feature>
<evidence type="ECO:0000256" key="1">
    <source>
        <dbReference type="SAM" id="MobiDB-lite"/>
    </source>
</evidence>
<accession>A0A371D7F2</accession>
<evidence type="ECO:0000313" key="2">
    <source>
        <dbReference type="EMBL" id="RDX48471.1"/>
    </source>
</evidence>